<evidence type="ECO:0000313" key="3">
    <source>
        <dbReference type="Proteomes" id="UP000215914"/>
    </source>
</evidence>
<reference evidence="1 3" key="1">
    <citation type="journal article" date="2017" name="Nature">
        <title>The sunflower genome provides insights into oil metabolism, flowering and Asterid evolution.</title>
        <authorList>
            <person name="Badouin H."/>
            <person name="Gouzy J."/>
            <person name="Grassa C.J."/>
            <person name="Murat F."/>
            <person name="Staton S.E."/>
            <person name="Cottret L."/>
            <person name="Lelandais-Briere C."/>
            <person name="Owens G.L."/>
            <person name="Carrere S."/>
            <person name="Mayjonade B."/>
            <person name="Legrand L."/>
            <person name="Gill N."/>
            <person name="Kane N.C."/>
            <person name="Bowers J.E."/>
            <person name="Hubner S."/>
            <person name="Bellec A."/>
            <person name="Berard A."/>
            <person name="Berges H."/>
            <person name="Blanchet N."/>
            <person name="Boniface M.C."/>
            <person name="Brunel D."/>
            <person name="Catrice O."/>
            <person name="Chaidir N."/>
            <person name="Claudel C."/>
            <person name="Donnadieu C."/>
            <person name="Faraut T."/>
            <person name="Fievet G."/>
            <person name="Helmstetter N."/>
            <person name="King M."/>
            <person name="Knapp S.J."/>
            <person name="Lai Z."/>
            <person name="Le Paslier M.C."/>
            <person name="Lippi Y."/>
            <person name="Lorenzon L."/>
            <person name="Mandel J.R."/>
            <person name="Marage G."/>
            <person name="Marchand G."/>
            <person name="Marquand E."/>
            <person name="Bret-Mestries E."/>
            <person name="Morien E."/>
            <person name="Nambeesan S."/>
            <person name="Nguyen T."/>
            <person name="Pegot-Espagnet P."/>
            <person name="Pouilly N."/>
            <person name="Raftis F."/>
            <person name="Sallet E."/>
            <person name="Schiex T."/>
            <person name="Thomas J."/>
            <person name="Vandecasteele C."/>
            <person name="Vares D."/>
            <person name="Vear F."/>
            <person name="Vautrin S."/>
            <person name="Crespi M."/>
            <person name="Mangin B."/>
            <person name="Burke J.M."/>
            <person name="Salse J."/>
            <person name="Munos S."/>
            <person name="Vincourt P."/>
            <person name="Rieseberg L.H."/>
            <person name="Langlade N.B."/>
        </authorList>
    </citation>
    <scope>NUCLEOTIDE SEQUENCE [LARGE SCALE GENOMIC DNA]</scope>
    <source>
        <strain evidence="3">cv. SF193</strain>
        <tissue evidence="1">Leaves</tissue>
    </source>
</reference>
<sequence length="85" mass="9917">MCVICYRTCQGSRNYGGSAAQRTYEDGVVVIHEPGRQTKLCRSEFLATFRSEFFSFSFFFKNLKETSKTREDDKLRSDRCDTCFL</sequence>
<proteinExistence type="predicted"/>
<dbReference type="Gramene" id="mRNA:HanXRQr2_Chr08g0361001">
    <property type="protein sequence ID" value="mRNA:HanXRQr2_Chr08g0361001"/>
    <property type="gene ID" value="HanXRQr2_Chr08g0361001"/>
</dbReference>
<dbReference type="EMBL" id="MNCJ02000323">
    <property type="protein sequence ID" value="KAF5797214.1"/>
    <property type="molecule type" value="Genomic_DNA"/>
</dbReference>
<protein>
    <submittedName>
        <fullName evidence="2">Uncharacterized protein</fullName>
    </submittedName>
</protein>
<reference evidence="2" key="2">
    <citation type="submission" date="2017-02" db="EMBL/GenBank/DDBJ databases">
        <title>Sunflower complete genome.</title>
        <authorList>
            <person name="Langlade N."/>
            <person name="Munos S."/>
        </authorList>
    </citation>
    <scope>NUCLEOTIDE SEQUENCE [LARGE SCALE GENOMIC DNA]</scope>
    <source>
        <tissue evidence="2">Leaves</tissue>
    </source>
</reference>
<organism evidence="2 3">
    <name type="scientific">Helianthus annuus</name>
    <name type="common">Common sunflower</name>
    <dbReference type="NCBI Taxonomy" id="4232"/>
    <lineage>
        <taxon>Eukaryota</taxon>
        <taxon>Viridiplantae</taxon>
        <taxon>Streptophyta</taxon>
        <taxon>Embryophyta</taxon>
        <taxon>Tracheophyta</taxon>
        <taxon>Spermatophyta</taxon>
        <taxon>Magnoliopsida</taxon>
        <taxon>eudicotyledons</taxon>
        <taxon>Gunneridae</taxon>
        <taxon>Pentapetalae</taxon>
        <taxon>asterids</taxon>
        <taxon>campanulids</taxon>
        <taxon>Asterales</taxon>
        <taxon>Asteraceae</taxon>
        <taxon>Asteroideae</taxon>
        <taxon>Heliantheae alliance</taxon>
        <taxon>Heliantheae</taxon>
        <taxon>Helianthus</taxon>
    </lineage>
</organism>
<evidence type="ECO:0000313" key="2">
    <source>
        <dbReference type="EMBL" id="OTG19744.1"/>
    </source>
</evidence>
<accession>A0A251U9D7</accession>
<dbReference type="EMBL" id="CM007897">
    <property type="protein sequence ID" value="OTG19744.1"/>
    <property type="molecule type" value="Genomic_DNA"/>
</dbReference>
<evidence type="ECO:0000313" key="1">
    <source>
        <dbReference type="EMBL" id="KAF5797214.1"/>
    </source>
</evidence>
<gene>
    <name evidence="2" type="ORF">HannXRQ_Chr08g0237511</name>
    <name evidence="1" type="ORF">HanXRQr2_Chr08g0361001</name>
</gene>
<keyword evidence="3" id="KW-1185">Reference proteome</keyword>
<dbReference type="Proteomes" id="UP000215914">
    <property type="component" value="Chromosome 8"/>
</dbReference>
<name>A0A251U9D7_HELAN</name>
<reference evidence="1" key="3">
    <citation type="submission" date="2020-06" db="EMBL/GenBank/DDBJ databases">
        <title>Helianthus annuus Genome sequencing and assembly Release 2.</title>
        <authorList>
            <person name="Gouzy J."/>
            <person name="Langlade N."/>
            <person name="Munos S."/>
        </authorList>
    </citation>
    <scope>NUCLEOTIDE SEQUENCE</scope>
    <source>
        <tissue evidence="1">Leaves</tissue>
    </source>
</reference>
<dbReference type="AlphaFoldDB" id="A0A251U9D7"/>
<dbReference type="InParanoid" id="A0A251U9D7"/>